<protein>
    <recommendedName>
        <fullName evidence="3">NERD domain-containing protein</fullName>
    </recommendedName>
</protein>
<name>F4L256_HALH1</name>
<dbReference type="OrthoDB" id="878245at2"/>
<gene>
    <name evidence="1" type="ordered locus">Halhy_3811</name>
</gene>
<dbReference type="AlphaFoldDB" id="F4L256"/>
<sequence>MTFHESGLVFRFPEDWLVRKFDSHTFYRGLSGFGFKAVDFIVLPPEGPLLLLEVKNYFNRDPRINAPVPPELLPIPAILADKLHEKSADTLEAILKIQRYYFRKWSYRLLLPWLFRLRWKRSDWVFWTLVHQRAHVDRQAQFVCWLESDDGQTDWKENLTRLLKAMAFDPPFEPLIVSINENPFFPNIVVEELKS</sequence>
<evidence type="ECO:0000313" key="1">
    <source>
        <dbReference type="EMBL" id="AEE51663.1"/>
    </source>
</evidence>
<dbReference type="STRING" id="760192.Halhy_3811"/>
<keyword evidence="2" id="KW-1185">Reference proteome</keyword>
<dbReference type="KEGG" id="hhy:Halhy_3811"/>
<evidence type="ECO:0008006" key="3">
    <source>
        <dbReference type="Google" id="ProtNLM"/>
    </source>
</evidence>
<dbReference type="Proteomes" id="UP000008461">
    <property type="component" value="Chromosome"/>
</dbReference>
<dbReference type="EMBL" id="CP002691">
    <property type="protein sequence ID" value="AEE51663.1"/>
    <property type="molecule type" value="Genomic_DNA"/>
</dbReference>
<proteinExistence type="predicted"/>
<reference evidence="1 2" key="1">
    <citation type="journal article" date="2011" name="Stand. Genomic Sci.">
        <title>Complete genome sequence of Haliscomenobacter hydrossis type strain (O).</title>
        <authorList>
            <consortium name="US DOE Joint Genome Institute (JGI-PGF)"/>
            <person name="Daligault H."/>
            <person name="Lapidus A."/>
            <person name="Zeytun A."/>
            <person name="Nolan M."/>
            <person name="Lucas S."/>
            <person name="Del Rio T.G."/>
            <person name="Tice H."/>
            <person name="Cheng J.F."/>
            <person name="Tapia R."/>
            <person name="Han C."/>
            <person name="Goodwin L."/>
            <person name="Pitluck S."/>
            <person name="Liolios K."/>
            <person name="Pagani I."/>
            <person name="Ivanova N."/>
            <person name="Huntemann M."/>
            <person name="Mavromatis K."/>
            <person name="Mikhailova N."/>
            <person name="Pati A."/>
            <person name="Chen A."/>
            <person name="Palaniappan K."/>
            <person name="Land M."/>
            <person name="Hauser L."/>
            <person name="Brambilla E.M."/>
            <person name="Rohde M."/>
            <person name="Verbarg S."/>
            <person name="Goker M."/>
            <person name="Bristow J."/>
            <person name="Eisen J.A."/>
            <person name="Markowitz V."/>
            <person name="Hugenholtz P."/>
            <person name="Kyrpides N.C."/>
            <person name="Klenk H.P."/>
            <person name="Woyke T."/>
        </authorList>
    </citation>
    <scope>NUCLEOTIDE SEQUENCE [LARGE SCALE GENOMIC DNA]</scope>
    <source>
        <strain evidence="2">ATCC 27775 / DSM 1100 / LMG 10767 / O</strain>
    </source>
</reference>
<organism evidence="1 2">
    <name type="scientific">Haliscomenobacter hydrossis (strain ATCC 27775 / DSM 1100 / LMG 10767 / O)</name>
    <dbReference type="NCBI Taxonomy" id="760192"/>
    <lineage>
        <taxon>Bacteria</taxon>
        <taxon>Pseudomonadati</taxon>
        <taxon>Bacteroidota</taxon>
        <taxon>Saprospiria</taxon>
        <taxon>Saprospirales</taxon>
        <taxon>Haliscomenobacteraceae</taxon>
        <taxon>Haliscomenobacter</taxon>
    </lineage>
</organism>
<reference key="2">
    <citation type="submission" date="2011-04" db="EMBL/GenBank/DDBJ databases">
        <title>Complete sequence of chromosome of Haliscomenobacter hydrossis DSM 1100.</title>
        <authorList>
            <consortium name="US DOE Joint Genome Institute (JGI-PGF)"/>
            <person name="Lucas S."/>
            <person name="Han J."/>
            <person name="Lapidus A."/>
            <person name="Bruce D."/>
            <person name="Goodwin L."/>
            <person name="Pitluck S."/>
            <person name="Peters L."/>
            <person name="Kyrpides N."/>
            <person name="Mavromatis K."/>
            <person name="Ivanova N."/>
            <person name="Ovchinnikova G."/>
            <person name="Pagani I."/>
            <person name="Daligault H."/>
            <person name="Detter J.C."/>
            <person name="Han C."/>
            <person name="Land M."/>
            <person name="Hauser L."/>
            <person name="Markowitz V."/>
            <person name="Cheng J.-F."/>
            <person name="Hugenholtz P."/>
            <person name="Woyke T."/>
            <person name="Wu D."/>
            <person name="Verbarg S."/>
            <person name="Frueling A."/>
            <person name="Brambilla E."/>
            <person name="Klenk H.-P."/>
            <person name="Eisen J.A."/>
        </authorList>
    </citation>
    <scope>NUCLEOTIDE SEQUENCE</scope>
    <source>
        <strain>DSM 1100</strain>
    </source>
</reference>
<accession>F4L256</accession>
<dbReference type="RefSeq" id="WP_013766202.1">
    <property type="nucleotide sequence ID" value="NC_015510.1"/>
</dbReference>
<evidence type="ECO:0000313" key="2">
    <source>
        <dbReference type="Proteomes" id="UP000008461"/>
    </source>
</evidence>
<dbReference type="HOGENOM" id="CLU_1394630_0_0_10"/>